<dbReference type="RefSeq" id="WP_014435499.1">
    <property type="nucleotide sequence ID" value="NC_017080.1"/>
</dbReference>
<dbReference type="PANTHER" id="PTHR43046">
    <property type="entry name" value="GDP-MANNOSE MANNOSYL HYDROLASE"/>
    <property type="match status" value="1"/>
</dbReference>
<protein>
    <recommendedName>
        <fullName evidence="3">Nudix hydrolase domain-containing protein</fullName>
    </recommendedName>
</protein>
<keyword evidence="2" id="KW-0378">Hydrolase</keyword>
<dbReference type="InterPro" id="IPR015797">
    <property type="entry name" value="NUDIX_hydrolase-like_dom_sf"/>
</dbReference>
<dbReference type="Pfam" id="PF00293">
    <property type="entry name" value="NUDIX"/>
    <property type="match status" value="1"/>
</dbReference>
<dbReference type="EMBL" id="AP012338">
    <property type="protein sequence ID" value="BAM02279.1"/>
    <property type="molecule type" value="Genomic_DNA"/>
</dbReference>
<dbReference type="InterPro" id="IPR000086">
    <property type="entry name" value="NUDIX_hydrolase_dom"/>
</dbReference>
<dbReference type="HOGENOM" id="CLU_037162_15_0_0"/>
<dbReference type="AlphaFoldDB" id="I0IAJ1"/>
<reference evidence="4 5" key="1">
    <citation type="submission" date="2012-02" db="EMBL/GenBank/DDBJ databases">
        <title>Complete genome sequence of Phycisphaera mikurensis NBRC 102666.</title>
        <authorList>
            <person name="Ankai A."/>
            <person name="Hosoyama A."/>
            <person name="Terui Y."/>
            <person name="Sekine M."/>
            <person name="Fukai R."/>
            <person name="Kato Y."/>
            <person name="Nakamura S."/>
            <person name="Yamada-Narita S."/>
            <person name="Kawakoshi A."/>
            <person name="Fukunaga Y."/>
            <person name="Yamazaki S."/>
            <person name="Fujita N."/>
        </authorList>
    </citation>
    <scope>NUCLEOTIDE SEQUENCE [LARGE SCALE GENOMIC DNA]</scope>
    <source>
        <strain evidence="5">NBRC 102666 / KCTC 22515 / FYK2301M01</strain>
    </source>
</reference>
<evidence type="ECO:0000256" key="2">
    <source>
        <dbReference type="ARBA" id="ARBA00022801"/>
    </source>
</evidence>
<dbReference type="PROSITE" id="PS51462">
    <property type="entry name" value="NUDIX"/>
    <property type="match status" value="1"/>
</dbReference>
<evidence type="ECO:0000256" key="1">
    <source>
        <dbReference type="ARBA" id="ARBA00001946"/>
    </source>
</evidence>
<dbReference type="Gene3D" id="3.90.79.10">
    <property type="entry name" value="Nucleoside Triphosphate Pyrophosphohydrolase"/>
    <property type="match status" value="1"/>
</dbReference>
<dbReference type="PROSITE" id="PS00893">
    <property type="entry name" value="NUDIX_BOX"/>
    <property type="match status" value="1"/>
</dbReference>
<dbReference type="Proteomes" id="UP000007881">
    <property type="component" value="Chromosome"/>
</dbReference>
<dbReference type="STRING" id="1142394.PSMK_01200"/>
<comment type="cofactor">
    <cofactor evidence="1">
        <name>Mg(2+)</name>
        <dbReference type="ChEBI" id="CHEBI:18420"/>
    </cofactor>
</comment>
<sequence length="196" mass="20575">MSPAPADPAVRAFRHCGGCGRPGPRAEGTAAVCGACGWCFFTNVAAAAAVLLELPGDPPRLLLVRRSREPAAGRLGIPGGFVDAGEIAEAAARRELREELRLRLPPTPLRFLCTASNAYPYRGVVYRTLDTVFTAPLAAVPRWFDAAEIGALVPTDPFAVGDDELAFPATRAALAAWRAARRPASSTGPRTAGPKS</sequence>
<organism evidence="4 5">
    <name type="scientific">Phycisphaera mikurensis (strain NBRC 102666 / KCTC 22515 / FYK2301M01)</name>
    <dbReference type="NCBI Taxonomy" id="1142394"/>
    <lineage>
        <taxon>Bacteria</taxon>
        <taxon>Pseudomonadati</taxon>
        <taxon>Planctomycetota</taxon>
        <taxon>Phycisphaerae</taxon>
        <taxon>Phycisphaerales</taxon>
        <taxon>Phycisphaeraceae</taxon>
        <taxon>Phycisphaera</taxon>
    </lineage>
</organism>
<gene>
    <name evidence="4" type="ordered locus">PSMK_01200</name>
</gene>
<evidence type="ECO:0000313" key="5">
    <source>
        <dbReference type="Proteomes" id="UP000007881"/>
    </source>
</evidence>
<dbReference type="eggNOG" id="COG1051">
    <property type="taxonomic scope" value="Bacteria"/>
</dbReference>
<dbReference type="KEGG" id="phm:PSMK_01200"/>
<accession>I0IAJ1</accession>
<keyword evidence="5" id="KW-1185">Reference proteome</keyword>
<dbReference type="InterPro" id="IPR020084">
    <property type="entry name" value="NUDIX_hydrolase_CS"/>
</dbReference>
<feature type="domain" description="Nudix hydrolase" evidence="3">
    <location>
        <begin position="42"/>
        <end position="180"/>
    </location>
</feature>
<evidence type="ECO:0000259" key="3">
    <source>
        <dbReference type="PROSITE" id="PS51462"/>
    </source>
</evidence>
<dbReference type="GO" id="GO:0016787">
    <property type="term" value="F:hydrolase activity"/>
    <property type="evidence" value="ECO:0007669"/>
    <property type="project" value="UniProtKB-KW"/>
</dbReference>
<name>I0IAJ1_PHYMF</name>
<dbReference type="CDD" id="cd04681">
    <property type="entry name" value="NUDIX_Hydrolase"/>
    <property type="match status" value="1"/>
</dbReference>
<dbReference type="SUPFAM" id="SSF55811">
    <property type="entry name" value="Nudix"/>
    <property type="match status" value="1"/>
</dbReference>
<dbReference type="PANTHER" id="PTHR43046:SF14">
    <property type="entry name" value="MUTT_NUDIX FAMILY PROTEIN"/>
    <property type="match status" value="1"/>
</dbReference>
<proteinExistence type="predicted"/>
<evidence type="ECO:0000313" key="4">
    <source>
        <dbReference type="EMBL" id="BAM02279.1"/>
    </source>
</evidence>